<dbReference type="EMBL" id="KR029589">
    <property type="protein sequence ID" value="AKH47145.1"/>
    <property type="molecule type" value="Genomic_DNA"/>
</dbReference>
<sequence length="459" mass="46709">MLGRSVGVEASAGELLANEGRALTGAGVDVGGVGIELYLSGDVADGLEAASFLDAGREVEDRLEGGHATTGTATLDGEQADVSNDAGLTLGQRHALVLAGKGTLSDEDAEGVATVRVELGVEEPVHAPEVAEACAAATVRDEGLSLRGPLDSATEGETVVGEVLRTLGTQETEGRAGVATVLVVDDAVLNLAPCERGRGGANLVGGRAGQRDETVDEGVAPKAEAFVDEHPVSVRAHLAPEHRLLNGAREVGRLASVGVPRRGEAGVGGRVVGGRGLRTLDNRSRLALADGREAPTDSEVAHELTPASVLREHRADYRVADNLLVLHRGVKGDLDGASANCDGGVAKSCVSKPVTCGHDVCLRAPSTRLTSGRPAGLYRLLTPARGTCQLRRLESQLSMVVSDVISGTPTSCAFLPGVGRLKLLRGAGFVSACGVGRYGVSVLGSDAVGAVSGSAMSAT</sequence>
<organism evidence="1">
    <name type="scientific">uncultured marine virus</name>
    <dbReference type="NCBI Taxonomy" id="186617"/>
    <lineage>
        <taxon>Viruses</taxon>
        <taxon>environmental samples</taxon>
    </lineage>
</organism>
<reference evidence="1" key="1">
    <citation type="journal article" date="2015" name="Front. Microbiol.">
        <title>Combining genomic sequencing methods to explore viral diversity and reveal potential virus-host interactions.</title>
        <authorList>
            <person name="Chow C.E."/>
            <person name="Winget D.M."/>
            <person name="White R.A.III."/>
            <person name="Hallam S.J."/>
            <person name="Suttle C.A."/>
        </authorList>
    </citation>
    <scope>NUCLEOTIDE SEQUENCE</scope>
    <source>
        <strain evidence="1">Anoxic2_5</strain>
    </source>
</reference>
<accession>A0A0F7L5F5</accession>
<evidence type="ECO:0000313" key="1">
    <source>
        <dbReference type="EMBL" id="AKH47145.1"/>
    </source>
</evidence>
<protein>
    <submittedName>
        <fullName evidence="1">Uncharacterized protein</fullName>
    </submittedName>
</protein>
<proteinExistence type="predicted"/>
<name>A0A0F7L5F5_9VIRU</name>
<reference evidence="1" key="2">
    <citation type="submission" date="2015-03" db="EMBL/GenBank/DDBJ databases">
        <authorList>
            <person name="Chow C.-E.T."/>
            <person name="Winget D.M."/>
            <person name="White R.A.III."/>
            <person name="Hallam S.J."/>
            <person name="Suttle C.A."/>
        </authorList>
    </citation>
    <scope>NUCLEOTIDE SEQUENCE</scope>
    <source>
        <strain evidence="1">Anoxic2_5</strain>
    </source>
</reference>